<reference evidence="8" key="1">
    <citation type="journal article" date="2024" name="IScience">
        <title>Strigolactones Initiate the Formation of Haustorium-like Structures in Castilleja.</title>
        <authorList>
            <person name="Buerger M."/>
            <person name="Peterson D."/>
            <person name="Chory J."/>
        </authorList>
    </citation>
    <scope>NUCLEOTIDE SEQUENCE [LARGE SCALE GENOMIC DNA]</scope>
</reference>
<feature type="coiled-coil region" evidence="5">
    <location>
        <begin position="88"/>
        <end position="115"/>
    </location>
</feature>
<dbReference type="AlphaFoldDB" id="A0ABD3CDD9"/>
<comment type="subcellular location">
    <subcellularLocation>
        <location evidence="1">Nucleus</location>
    </subcellularLocation>
</comment>
<evidence type="ECO:0000256" key="4">
    <source>
        <dbReference type="ARBA" id="ARBA00023242"/>
    </source>
</evidence>
<keyword evidence="8" id="KW-1185">Reference proteome</keyword>
<evidence type="ECO:0000256" key="3">
    <source>
        <dbReference type="ARBA" id="ARBA00023163"/>
    </source>
</evidence>
<keyword evidence="4" id="KW-0539">Nucleus</keyword>
<dbReference type="PANTHER" id="PTHR31945">
    <property type="entry name" value="TRANSCRIPTION FACTOR SCREAM2-RELATED"/>
    <property type="match status" value="1"/>
</dbReference>
<dbReference type="EMBL" id="JAVIJP010000039">
    <property type="protein sequence ID" value="KAL3627588.1"/>
    <property type="molecule type" value="Genomic_DNA"/>
</dbReference>
<dbReference type="GO" id="GO:0005634">
    <property type="term" value="C:nucleus"/>
    <property type="evidence" value="ECO:0007669"/>
    <property type="project" value="UniProtKB-SubCell"/>
</dbReference>
<keyword evidence="3" id="KW-0804">Transcription</keyword>
<comment type="caution">
    <text evidence="7">The sequence shown here is derived from an EMBL/GenBank/DDBJ whole genome shotgun (WGS) entry which is preliminary data.</text>
</comment>
<keyword evidence="2" id="KW-0805">Transcription regulation</keyword>
<dbReference type="InterPro" id="IPR011598">
    <property type="entry name" value="bHLH_dom"/>
</dbReference>
<dbReference type="InterPro" id="IPR036638">
    <property type="entry name" value="HLH_DNA-bd_sf"/>
</dbReference>
<gene>
    <name evidence="7" type="ORF">CASFOL_028951</name>
</gene>
<organism evidence="7 8">
    <name type="scientific">Castilleja foliolosa</name>
    <dbReference type="NCBI Taxonomy" id="1961234"/>
    <lineage>
        <taxon>Eukaryota</taxon>
        <taxon>Viridiplantae</taxon>
        <taxon>Streptophyta</taxon>
        <taxon>Embryophyta</taxon>
        <taxon>Tracheophyta</taxon>
        <taxon>Spermatophyta</taxon>
        <taxon>Magnoliopsida</taxon>
        <taxon>eudicotyledons</taxon>
        <taxon>Gunneridae</taxon>
        <taxon>Pentapetalae</taxon>
        <taxon>asterids</taxon>
        <taxon>lamiids</taxon>
        <taxon>Lamiales</taxon>
        <taxon>Orobanchaceae</taxon>
        <taxon>Pedicularideae</taxon>
        <taxon>Castillejinae</taxon>
        <taxon>Castilleja</taxon>
    </lineage>
</organism>
<feature type="domain" description="BHLH" evidence="6">
    <location>
        <begin position="49"/>
        <end position="98"/>
    </location>
</feature>
<sequence>MIIHNFNNIDYVKNAFDDLCIVQNTNKMDKRKQIVDRDNDIEDDDENGKFKSKNLKAERKRRKKLNDKQLELRSLVPIITNMNKATIITDAITYIEELKNTVEELTHQLHEMEATNIVDDDQELIKFDFDQREMINAGLQPEVHVNHICGTKLWIKIVFQKKNGGLSKLFEAINAIGFDLTDTSITTSRGAVLFTSSAEINLDGVEGVLHVEEIKNFLLNIIKSF</sequence>
<dbReference type="Pfam" id="PF00010">
    <property type="entry name" value="HLH"/>
    <property type="match status" value="1"/>
</dbReference>
<dbReference type="SUPFAM" id="SSF47459">
    <property type="entry name" value="HLH, helix-loop-helix DNA-binding domain"/>
    <property type="match status" value="1"/>
</dbReference>
<evidence type="ECO:0000313" key="7">
    <source>
        <dbReference type="EMBL" id="KAL3627588.1"/>
    </source>
</evidence>
<proteinExistence type="predicted"/>
<dbReference type="SMART" id="SM00353">
    <property type="entry name" value="HLH"/>
    <property type="match status" value="1"/>
</dbReference>
<evidence type="ECO:0000256" key="2">
    <source>
        <dbReference type="ARBA" id="ARBA00023015"/>
    </source>
</evidence>
<evidence type="ECO:0000259" key="6">
    <source>
        <dbReference type="PROSITE" id="PS50888"/>
    </source>
</evidence>
<dbReference type="Gene3D" id="4.10.280.10">
    <property type="entry name" value="Helix-loop-helix DNA-binding domain"/>
    <property type="match status" value="1"/>
</dbReference>
<protein>
    <recommendedName>
        <fullName evidence="6">BHLH domain-containing protein</fullName>
    </recommendedName>
</protein>
<accession>A0ABD3CDD9</accession>
<evidence type="ECO:0000256" key="1">
    <source>
        <dbReference type="ARBA" id="ARBA00004123"/>
    </source>
</evidence>
<dbReference type="InterPro" id="IPR051358">
    <property type="entry name" value="TF_AMS/ICE1/BHLH6-like"/>
</dbReference>
<dbReference type="PROSITE" id="PS50888">
    <property type="entry name" value="BHLH"/>
    <property type="match status" value="1"/>
</dbReference>
<dbReference type="PANTHER" id="PTHR31945:SF20">
    <property type="entry name" value="TRANSCRIPTION FACTOR DYT1"/>
    <property type="match status" value="1"/>
</dbReference>
<dbReference type="Proteomes" id="UP001632038">
    <property type="component" value="Unassembled WGS sequence"/>
</dbReference>
<evidence type="ECO:0000313" key="8">
    <source>
        <dbReference type="Proteomes" id="UP001632038"/>
    </source>
</evidence>
<name>A0ABD3CDD9_9LAMI</name>
<keyword evidence="5" id="KW-0175">Coiled coil</keyword>
<evidence type="ECO:0000256" key="5">
    <source>
        <dbReference type="SAM" id="Coils"/>
    </source>
</evidence>